<keyword evidence="1" id="KW-0812">Transmembrane</keyword>
<proteinExistence type="predicted"/>
<feature type="transmembrane region" description="Helical" evidence="1">
    <location>
        <begin position="129"/>
        <end position="147"/>
    </location>
</feature>
<feature type="transmembrane region" description="Helical" evidence="1">
    <location>
        <begin position="362"/>
        <end position="391"/>
    </location>
</feature>
<dbReference type="RefSeq" id="WP_320943964.1">
    <property type="nucleotide sequence ID" value="NZ_BAABEU010000007.1"/>
</dbReference>
<gene>
    <name evidence="2" type="ORF">SM116_08275</name>
</gene>
<feature type="transmembrane region" description="Helical" evidence="1">
    <location>
        <begin position="153"/>
        <end position="170"/>
    </location>
</feature>
<sequence length="400" mass="39867">MRDDRPAGAASGGSIAHPVLAGVVGSVTGFASSFALVLAGAGAVGATTAQAASGLLALCVMQGALAIVLSLTARLPISIAWSTPGSAVLITAGVLTHDFGVAVAAFLVAGLLIALTGLWPWLARQMTRIPAPIASAMLAGILLPICISPVQAAVQLPLLALPPIIVWLVLSRFAPRWAVPAAVAVTAVAVVVAAGPDWAAHASFAPRIELVAPVFAPLVVVSLAVPLYLVTMAGQNIAGFTVLRTYGYEPVPARLILTSTGLASAAISAFGAQTINLSALSAAIMVGDQHTPKDRRWIATVTAGCCYILLGLGAGVAGALVSASPPILIESVAGLALLGALITAITGALADPAGRLVAIGTFVTVASGIVVAGLGSAFWGLVVGGVMWLVLRAGRRPSPA</sequence>
<name>A0ABZ0STT5_9MICO</name>
<feature type="transmembrane region" description="Helical" evidence="1">
    <location>
        <begin position="20"/>
        <end position="43"/>
    </location>
</feature>
<keyword evidence="1" id="KW-0472">Membrane</keyword>
<dbReference type="NCBIfam" id="TIGR00843">
    <property type="entry name" value="benE"/>
    <property type="match status" value="1"/>
</dbReference>
<feature type="transmembrane region" description="Helical" evidence="1">
    <location>
        <begin position="99"/>
        <end position="122"/>
    </location>
</feature>
<feature type="transmembrane region" description="Helical" evidence="1">
    <location>
        <begin position="327"/>
        <end position="350"/>
    </location>
</feature>
<evidence type="ECO:0000256" key="1">
    <source>
        <dbReference type="SAM" id="Phobius"/>
    </source>
</evidence>
<feature type="transmembrane region" description="Helical" evidence="1">
    <location>
        <begin position="215"/>
        <end position="243"/>
    </location>
</feature>
<keyword evidence="1" id="KW-1133">Transmembrane helix</keyword>
<feature type="transmembrane region" description="Helical" evidence="1">
    <location>
        <begin position="55"/>
        <end position="79"/>
    </location>
</feature>
<feature type="transmembrane region" description="Helical" evidence="1">
    <location>
        <begin position="177"/>
        <end position="195"/>
    </location>
</feature>
<dbReference type="PANTHER" id="PTHR30199">
    <property type="entry name" value="MFS FAMILY TRANSPORTER, PREDICTED SUBSTRATE BENZOATE"/>
    <property type="match status" value="1"/>
</dbReference>
<reference evidence="2 3" key="1">
    <citation type="submission" date="2023-11" db="EMBL/GenBank/DDBJ databases">
        <title>Genome sequence of Microbacterium rhizosphaerae KACC 19337.</title>
        <authorList>
            <person name="Choi H."/>
            <person name="Kim S."/>
            <person name="Kim Y."/>
            <person name="Kwon S.-W."/>
            <person name="Heo J."/>
        </authorList>
    </citation>
    <scope>NUCLEOTIDE SEQUENCE [LARGE SCALE GENOMIC DNA]</scope>
    <source>
        <strain evidence="2 3">KACC 19337</strain>
    </source>
</reference>
<evidence type="ECO:0000313" key="2">
    <source>
        <dbReference type="EMBL" id="WPR91263.1"/>
    </source>
</evidence>
<evidence type="ECO:0000313" key="3">
    <source>
        <dbReference type="Proteomes" id="UP001323798"/>
    </source>
</evidence>
<feature type="transmembrane region" description="Helical" evidence="1">
    <location>
        <begin position="297"/>
        <end position="320"/>
    </location>
</feature>
<feature type="transmembrane region" description="Helical" evidence="1">
    <location>
        <begin position="255"/>
        <end position="277"/>
    </location>
</feature>
<dbReference type="PANTHER" id="PTHR30199:SF0">
    <property type="entry name" value="INNER MEMBRANE PROTEIN YDCO"/>
    <property type="match status" value="1"/>
</dbReference>
<dbReference type="EMBL" id="CP139368">
    <property type="protein sequence ID" value="WPR91263.1"/>
    <property type="molecule type" value="Genomic_DNA"/>
</dbReference>
<dbReference type="InterPro" id="IPR004711">
    <property type="entry name" value="Benzoate_Transporter"/>
</dbReference>
<dbReference type="Pfam" id="PF03594">
    <property type="entry name" value="BenE"/>
    <property type="match status" value="1"/>
</dbReference>
<accession>A0ABZ0STT5</accession>
<keyword evidence="3" id="KW-1185">Reference proteome</keyword>
<organism evidence="2 3">
    <name type="scientific">Microbacterium rhizosphaerae</name>
    <dbReference type="NCBI Taxonomy" id="1678237"/>
    <lineage>
        <taxon>Bacteria</taxon>
        <taxon>Bacillati</taxon>
        <taxon>Actinomycetota</taxon>
        <taxon>Actinomycetes</taxon>
        <taxon>Micrococcales</taxon>
        <taxon>Microbacteriaceae</taxon>
        <taxon>Microbacterium</taxon>
    </lineage>
</organism>
<dbReference type="Proteomes" id="UP001323798">
    <property type="component" value="Chromosome"/>
</dbReference>
<protein>
    <submittedName>
        <fullName evidence="2">Benzoate/H(+) symporter BenE family transporter</fullName>
    </submittedName>
</protein>